<dbReference type="PANTHER" id="PTHR35175">
    <property type="entry name" value="DUF1289 DOMAIN-CONTAINING PROTEIN"/>
    <property type="match status" value="1"/>
</dbReference>
<comment type="caution">
    <text evidence="1">The sequence shown here is derived from an EMBL/GenBank/DDBJ whole genome shotgun (WGS) entry which is preliminary data.</text>
</comment>
<dbReference type="InterPro" id="IPR010710">
    <property type="entry name" value="DUF1289"/>
</dbReference>
<evidence type="ECO:0000313" key="2">
    <source>
        <dbReference type="Proteomes" id="UP000553193"/>
    </source>
</evidence>
<reference evidence="1 2" key="1">
    <citation type="submission" date="2020-08" db="EMBL/GenBank/DDBJ databases">
        <title>Genomic Encyclopedia of Type Strains, Phase IV (KMG-IV): sequencing the most valuable type-strain genomes for metagenomic binning, comparative biology and taxonomic classification.</title>
        <authorList>
            <person name="Goeker M."/>
        </authorList>
    </citation>
    <scope>NUCLEOTIDE SEQUENCE [LARGE SCALE GENOMIC DNA]</scope>
    <source>
        <strain evidence="1 2">DSM 19979</strain>
    </source>
</reference>
<dbReference type="RefSeq" id="WP_207018285.1">
    <property type="nucleotide sequence ID" value="NZ_JACIDJ010000006.1"/>
</dbReference>
<evidence type="ECO:0000313" key="1">
    <source>
        <dbReference type="EMBL" id="MBB3899686.1"/>
    </source>
</evidence>
<dbReference type="Pfam" id="PF06945">
    <property type="entry name" value="DUF1289"/>
    <property type="match status" value="1"/>
</dbReference>
<name>A0A840AGK8_9PROT</name>
<organism evidence="1 2">
    <name type="scientific">Roseococcus suduntuyensis</name>
    <dbReference type="NCBI Taxonomy" id="455361"/>
    <lineage>
        <taxon>Bacteria</taxon>
        <taxon>Pseudomonadati</taxon>
        <taxon>Pseudomonadota</taxon>
        <taxon>Alphaproteobacteria</taxon>
        <taxon>Acetobacterales</taxon>
        <taxon>Roseomonadaceae</taxon>
        <taxon>Roseococcus</taxon>
    </lineage>
</organism>
<accession>A0A840AGK8</accession>
<dbReference type="AlphaFoldDB" id="A0A840AGK8"/>
<gene>
    <name evidence="1" type="ORF">GGQ83_003146</name>
</gene>
<dbReference type="Proteomes" id="UP000553193">
    <property type="component" value="Unassembled WGS sequence"/>
</dbReference>
<dbReference type="EMBL" id="JACIDJ010000006">
    <property type="protein sequence ID" value="MBB3899686.1"/>
    <property type="molecule type" value="Genomic_DNA"/>
</dbReference>
<dbReference type="PANTHER" id="PTHR35175:SF2">
    <property type="entry name" value="DUF1289 DOMAIN-CONTAINING PROTEIN"/>
    <property type="match status" value="1"/>
</dbReference>
<sequence length="60" mass="6187">MQRPMATPSPCTGECRVGAQGVCRGCGRTLDEIAAWSTATEAQRAAIVKAAMARRPAPGA</sequence>
<protein>
    <recommendedName>
        <fullName evidence="3">DUF1289 domain-containing protein</fullName>
    </recommendedName>
</protein>
<keyword evidence="2" id="KW-1185">Reference proteome</keyword>
<proteinExistence type="predicted"/>
<evidence type="ECO:0008006" key="3">
    <source>
        <dbReference type="Google" id="ProtNLM"/>
    </source>
</evidence>